<accession>A0AAN7GYF3</accession>
<dbReference type="SMART" id="SM00184">
    <property type="entry name" value="RING"/>
    <property type="match status" value="1"/>
</dbReference>
<feature type="transmembrane region" description="Helical" evidence="17">
    <location>
        <begin position="122"/>
        <end position="144"/>
    </location>
</feature>
<dbReference type="EC" id="2.3.2.27" evidence="5"/>
<dbReference type="PANTHER" id="PTHR22763:SF184">
    <property type="entry name" value="E3 UBIQUITIN-PROTEIN LIGASE SYNOVIOLIN"/>
    <property type="match status" value="1"/>
</dbReference>
<evidence type="ECO:0000256" key="10">
    <source>
        <dbReference type="ARBA" id="ARBA00022786"/>
    </source>
</evidence>
<evidence type="ECO:0000256" key="13">
    <source>
        <dbReference type="ARBA" id="ARBA00022989"/>
    </source>
</evidence>
<keyword evidence="6" id="KW-0808">Transferase</keyword>
<proteinExistence type="inferred from homology"/>
<dbReference type="GO" id="GO:0043161">
    <property type="term" value="P:proteasome-mediated ubiquitin-dependent protein catabolic process"/>
    <property type="evidence" value="ECO:0007669"/>
    <property type="project" value="TreeGrafter"/>
</dbReference>
<dbReference type="Pfam" id="PF13639">
    <property type="entry name" value="zf-RING_2"/>
    <property type="match status" value="1"/>
</dbReference>
<keyword evidence="14 17" id="KW-0472">Membrane</keyword>
<feature type="region of interest" description="Disordered" evidence="16">
    <location>
        <begin position="562"/>
        <end position="590"/>
    </location>
</feature>
<dbReference type="Gene3D" id="3.30.40.10">
    <property type="entry name" value="Zinc/RING finger domain, C3HC4 (zinc finger)"/>
    <property type="match status" value="1"/>
</dbReference>
<protein>
    <recommendedName>
        <fullName evidence="5">RING-type E3 ubiquitin transferase</fullName>
        <ecNumber evidence="5">2.3.2.27</ecNumber>
    </recommendedName>
</protein>
<name>A0AAN7GYF3_9PEZI</name>
<evidence type="ECO:0000256" key="1">
    <source>
        <dbReference type="ARBA" id="ARBA00000900"/>
    </source>
</evidence>
<evidence type="ECO:0000313" key="20">
    <source>
        <dbReference type="Proteomes" id="UP001301958"/>
    </source>
</evidence>
<dbReference type="GO" id="GO:0008270">
    <property type="term" value="F:zinc ion binding"/>
    <property type="evidence" value="ECO:0007669"/>
    <property type="project" value="UniProtKB-KW"/>
</dbReference>
<evidence type="ECO:0000259" key="18">
    <source>
        <dbReference type="PROSITE" id="PS50089"/>
    </source>
</evidence>
<comment type="catalytic activity">
    <reaction evidence="1">
        <text>S-ubiquitinyl-[E2 ubiquitin-conjugating enzyme]-L-cysteine + [acceptor protein]-L-lysine = [E2 ubiquitin-conjugating enzyme]-L-cysteine + N(6)-ubiquitinyl-[acceptor protein]-L-lysine.</text>
        <dbReference type="EC" id="2.3.2.27"/>
    </reaction>
</comment>
<dbReference type="GO" id="GO:0036503">
    <property type="term" value="P:ERAD pathway"/>
    <property type="evidence" value="ECO:0007669"/>
    <property type="project" value="TreeGrafter"/>
</dbReference>
<dbReference type="Pfam" id="PF25563">
    <property type="entry name" value="TPR_SYVN1_N"/>
    <property type="match status" value="1"/>
</dbReference>
<evidence type="ECO:0000256" key="7">
    <source>
        <dbReference type="ARBA" id="ARBA00022692"/>
    </source>
</evidence>
<keyword evidence="13 17" id="KW-1133">Transmembrane helix</keyword>
<evidence type="ECO:0000256" key="8">
    <source>
        <dbReference type="ARBA" id="ARBA00022723"/>
    </source>
</evidence>
<comment type="subcellular location">
    <subcellularLocation>
        <location evidence="2">Endoplasmic reticulum membrane</location>
        <topology evidence="2">Multi-pass membrane protein</topology>
    </subcellularLocation>
</comment>
<sequence length="901" mass="100223">MVASAFYQRSNFYSAMVHLAQNNISLIVLANLALVIYGLFMYSLQRLCFGPLRVTEIEQLYEKAWFAVTETCLAMTIFRDEIGGFFLIMFTALVTGKVWGWIGEGRIEALEQQPPANPRLFHTRLAVSLLASLMYDIWLLRYAIYTVIRQARPTMMVMFLFEFAILLVCSLHTTTRYGISIMEQHVNKTQTRQRLEERRRQVREQRLEAERRRAQGNAQDDDAEIPHEDNIDEMDIEVPGWENKGQWILILDLVADFVKLMIYTAFFCVILTFYNLPIHIIRDWFMTTRSFLKRLHALIRYRQAIKHMDQYPDATAEDLGRDNTCIICREEMRPWDATVAGQVERTRTKKLPCGHILHLGCLKSWLERQQVCPTCRRPVNRENQQGRRNGEAMVFRFGLNFPPNRQAQAPVPPANGQAQPAQGPEAPANQPNNQGRGVRMFNLGPVRFGFAQGAPEDINEMAQQLGMPLDPNRPAPTPTVPIAPQAPAVPVDAEPAAPAAPAEAGNVEDVQTNMDHIRAHIVELARRVQQEAIVVNQTAHELQVWQHTINSLHHAAVEIARARQATQQQPAQRPAAPAPQAAPAAAPAAANAPVAGGQAVNWQVPNAQPAFPQHLQGFQQQVWVQHNPWYQHHLQHHQQHAWPQQQQFHHVLQPPVTQPGTIAVPRTLHTINRRNRTVVYQAGDPGAPEGLVLPPGWSLLPLSRSGDEDGLVNPAHEVPPAVAPVQPAPMFFAPQPGPVHAPQPIIPGHAPQPDEVHAPQPEHVYELPREIIEPELHQYEPVPPADLHDRLAALVPEQQNNIEQGSSSSHAPAVDDASTESAGAVIEGITNPLLSPAGWDWRDLDEAEAGPALHTPGDELENAPASSSATGEGEGHGSGNETTGNPRAVTVEEADENDNSP</sequence>
<keyword evidence="9 15" id="KW-0863">Zinc-finger</keyword>
<dbReference type="GO" id="GO:0061630">
    <property type="term" value="F:ubiquitin protein ligase activity"/>
    <property type="evidence" value="ECO:0007669"/>
    <property type="project" value="UniProtKB-EC"/>
</dbReference>
<evidence type="ECO:0000256" key="11">
    <source>
        <dbReference type="ARBA" id="ARBA00022824"/>
    </source>
</evidence>
<keyword evidence="10" id="KW-0833">Ubl conjugation pathway</keyword>
<feature type="transmembrane region" description="Helical" evidence="17">
    <location>
        <begin position="24"/>
        <end position="44"/>
    </location>
</feature>
<evidence type="ECO:0000256" key="16">
    <source>
        <dbReference type="SAM" id="MobiDB-lite"/>
    </source>
</evidence>
<keyword evidence="11" id="KW-0256">Endoplasmic reticulum</keyword>
<keyword evidence="20" id="KW-1185">Reference proteome</keyword>
<feature type="compositionally biased region" description="Acidic residues" evidence="16">
    <location>
        <begin position="892"/>
        <end position="901"/>
    </location>
</feature>
<feature type="domain" description="RING-type" evidence="18">
    <location>
        <begin position="325"/>
        <end position="376"/>
    </location>
</feature>
<feature type="compositionally biased region" description="Polar residues" evidence="16">
    <location>
        <begin position="801"/>
        <end position="810"/>
    </location>
</feature>
<dbReference type="AlphaFoldDB" id="A0AAN7GYF3"/>
<evidence type="ECO:0000256" key="2">
    <source>
        <dbReference type="ARBA" id="ARBA00004477"/>
    </source>
</evidence>
<feature type="transmembrane region" description="Helical" evidence="17">
    <location>
        <begin position="260"/>
        <end position="281"/>
    </location>
</feature>
<feature type="transmembrane region" description="Helical" evidence="17">
    <location>
        <begin position="82"/>
        <end position="102"/>
    </location>
</feature>
<gene>
    <name evidence="19" type="ORF">QBC38DRAFT_205593</name>
</gene>
<evidence type="ECO:0000256" key="15">
    <source>
        <dbReference type="PROSITE-ProRule" id="PRU00175"/>
    </source>
</evidence>
<evidence type="ECO:0000256" key="12">
    <source>
        <dbReference type="ARBA" id="ARBA00022833"/>
    </source>
</evidence>
<reference evidence="19" key="2">
    <citation type="submission" date="2023-05" db="EMBL/GenBank/DDBJ databases">
        <authorList>
            <consortium name="Lawrence Berkeley National Laboratory"/>
            <person name="Steindorff A."/>
            <person name="Hensen N."/>
            <person name="Bonometti L."/>
            <person name="Westerberg I."/>
            <person name="Brannstrom I.O."/>
            <person name="Guillou S."/>
            <person name="Cros-Aarteil S."/>
            <person name="Calhoun S."/>
            <person name="Haridas S."/>
            <person name="Kuo A."/>
            <person name="Mondo S."/>
            <person name="Pangilinan J."/>
            <person name="Riley R."/>
            <person name="Labutti K."/>
            <person name="Andreopoulos B."/>
            <person name="Lipzen A."/>
            <person name="Chen C."/>
            <person name="Yanf M."/>
            <person name="Daum C."/>
            <person name="Ng V."/>
            <person name="Clum A."/>
            <person name="Ohm R."/>
            <person name="Martin F."/>
            <person name="Silar P."/>
            <person name="Natvig D."/>
            <person name="Lalanne C."/>
            <person name="Gautier V."/>
            <person name="Ament-Velasquez S.L."/>
            <person name="Kruys A."/>
            <person name="Hutchinson M.I."/>
            <person name="Powell A.J."/>
            <person name="Barry K."/>
            <person name="Miller A.N."/>
            <person name="Grigoriev I.V."/>
            <person name="Debuchy R."/>
            <person name="Gladieux P."/>
            <person name="Thoren M.H."/>
            <person name="Johannesson H."/>
        </authorList>
    </citation>
    <scope>NUCLEOTIDE SEQUENCE</scope>
    <source>
        <strain evidence="19">CBS 990.96</strain>
    </source>
</reference>
<dbReference type="SUPFAM" id="SSF57850">
    <property type="entry name" value="RING/U-box"/>
    <property type="match status" value="1"/>
</dbReference>
<keyword evidence="8" id="KW-0479">Metal-binding</keyword>
<feature type="region of interest" description="Disordered" evidence="16">
    <location>
        <begin position="801"/>
        <end position="820"/>
    </location>
</feature>
<comment type="similarity">
    <text evidence="4">Belongs to the HRD1 family.</text>
</comment>
<dbReference type="PANTHER" id="PTHR22763">
    <property type="entry name" value="RING ZINC FINGER PROTEIN"/>
    <property type="match status" value="1"/>
</dbReference>
<evidence type="ECO:0000256" key="3">
    <source>
        <dbReference type="ARBA" id="ARBA00004906"/>
    </source>
</evidence>
<dbReference type="PROSITE" id="PS50089">
    <property type="entry name" value="ZF_RING_2"/>
    <property type="match status" value="1"/>
</dbReference>
<evidence type="ECO:0000256" key="17">
    <source>
        <dbReference type="SAM" id="Phobius"/>
    </source>
</evidence>
<evidence type="ECO:0000256" key="5">
    <source>
        <dbReference type="ARBA" id="ARBA00012483"/>
    </source>
</evidence>
<feature type="region of interest" description="Disordered" evidence="16">
    <location>
        <begin position="402"/>
        <end position="438"/>
    </location>
</feature>
<dbReference type="EMBL" id="MU865336">
    <property type="protein sequence ID" value="KAK4227058.1"/>
    <property type="molecule type" value="Genomic_DNA"/>
</dbReference>
<dbReference type="Proteomes" id="UP001301958">
    <property type="component" value="Unassembled WGS sequence"/>
</dbReference>
<dbReference type="GO" id="GO:0005789">
    <property type="term" value="C:endoplasmic reticulum membrane"/>
    <property type="evidence" value="ECO:0007669"/>
    <property type="project" value="UniProtKB-SubCell"/>
</dbReference>
<comment type="pathway">
    <text evidence="3">Protein modification; protein ubiquitination.</text>
</comment>
<evidence type="ECO:0000256" key="6">
    <source>
        <dbReference type="ARBA" id="ARBA00022679"/>
    </source>
</evidence>
<evidence type="ECO:0000256" key="4">
    <source>
        <dbReference type="ARBA" id="ARBA00010089"/>
    </source>
</evidence>
<evidence type="ECO:0000256" key="9">
    <source>
        <dbReference type="ARBA" id="ARBA00022771"/>
    </source>
</evidence>
<organism evidence="19 20">
    <name type="scientific">Podospora fimiseda</name>
    <dbReference type="NCBI Taxonomy" id="252190"/>
    <lineage>
        <taxon>Eukaryota</taxon>
        <taxon>Fungi</taxon>
        <taxon>Dikarya</taxon>
        <taxon>Ascomycota</taxon>
        <taxon>Pezizomycotina</taxon>
        <taxon>Sordariomycetes</taxon>
        <taxon>Sordariomycetidae</taxon>
        <taxon>Sordariales</taxon>
        <taxon>Podosporaceae</taxon>
        <taxon>Podospora</taxon>
    </lineage>
</organism>
<evidence type="ECO:0000256" key="14">
    <source>
        <dbReference type="ARBA" id="ARBA00023136"/>
    </source>
</evidence>
<feature type="transmembrane region" description="Helical" evidence="17">
    <location>
        <begin position="156"/>
        <end position="173"/>
    </location>
</feature>
<dbReference type="InterPro" id="IPR050731">
    <property type="entry name" value="HRD1_E3_ubiq-ligases"/>
</dbReference>
<dbReference type="InterPro" id="IPR058051">
    <property type="entry name" value="Znf_RING_synoviolin"/>
</dbReference>
<dbReference type="InterPro" id="IPR013083">
    <property type="entry name" value="Znf_RING/FYVE/PHD"/>
</dbReference>
<dbReference type="CDD" id="cd16479">
    <property type="entry name" value="RING-H2_synoviolin"/>
    <property type="match status" value="1"/>
</dbReference>
<comment type="caution">
    <text evidence="19">The sequence shown here is derived from an EMBL/GenBank/DDBJ whole genome shotgun (WGS) entry which is preliminary data.</text>
</comment>
<dbReference type="InterPro" id="IPR057992">
    <property type="entry name" value="TPR_SYVN1_N"/>
</dbReference>
<keyword evidence="7 17" id="KW-0812">Transmembrane</keyword>
<reference evidence="19" key="1">
    <citation type="journal article" date="2023" name="Mol. Phylogenet. Evol.">
        <title>Genome-scale phylogeny and comparative genomics of the fungal order Sordariales.</title>
        <authorList>
            <person name="Hensen N."/>
            <person name="Bonometti L."/>
            <person name="Westerberg I."/>
            <person name="Brannstrom I.O."/>
            <person name="Guillou S."/>
            <person name="Cros-Aarteil S."/>
            <person name="Calhoun S."/>
            <person name="Haridas S."/>
            <person name="Kuo A."/>
            <person name="Mondo S."/>
            <person name="Pangilinan J."/>
            <person name="Riley R."/>
            <person name="LaButti K."/>
            <person name="Andreopoulos B."/>
            <person name="Lipzen A."/>
            <person name="Chen C."/>
            <person name="Yan M."/>
            <person name="Daum C."/>
            <person name="Ng V."/>
            <person name="Clum A."/>
            <person name="Steindorff A."/>
            <person name="Ohm R.A."/>
            <person name="Martin F."/>
            <person name="Silar P."/>
            <person name="Natvig D.O."/>
            <person name="Lalanne C."/>
            <person name="Gautier V."/>
            <person name="Ament-Velasquez S.L."/>
            <person name="Kruys A."/>
            <person name="Hutchinson M.I."/>
            <person name="Powell A.J."/>
            <person name="Barry K."/>
            <person name="Miller A.N."/>
            <person name="Grigoriev I.V."/>
            <person name="Debuchy R."/>
            <person name="Gladieux P."/>
            <person name="Hiltunen Thoren M."/>
            <person name="Johannesson H."/>
        </authorList>
    </citation>
    <scope>NUCLEOTIDE SEQUENCE</scope>
    <source>
        <strain evidence="19">CBS 990.96</strain>
    </source>
</reference>
<dbReference type="InterPro" id="IPR001841">
    <property type="entry name" value="Znf_RING"/>
</dbReference>
<feature type="region of interest" description="Disordered" evidence="16">
    <location>
        <begin position="206"/>
        <end position="225"/>
    </location>
</feature>
<evidence type="ECO:0000313" key="19">
    <source>
        <dbReference type="EMBL" id="KAK4227058.1"/>
    </source>
</evidence>
<feature type="region of interest" description="Disordered" evidence="16">
    <location>
        <begin position="844"/>
        <end position="901"/>
    </location>
</feature>
<feature type="compositionally biased region" description="Low complexity" evidence="16">
    <location>
        <begin position="406"/>
        <end position="435"/>
    </location>
</feature>
<keyword evidence="12" id="KW-0862">Zinc</keyword>